<proteinExistence type="predicted"/>
<evidence type="ECO:0000313" key="2">
    <source>
        <dbReference type="Proteomes" id="UP000735302"/>
    </source>
</evidence>
<reference evidence="1 2" key="1">
    <citation type="journal article" date="2021" name="Elife">
        <title>Chloroplast acquisition without the gene transfer in kleptoplastic sea slugs, Plakobranchus ocellatus.</title>
        <authorList>
            <person name="Maeda T."/>
            <person name="Takahashi S."/>
            <person name="Yoshida T."/>
            <person name="Shimamura S."/>
            <person name="Takaki Y."/>
            <person name="Nagai Y."/>
            <person name="Toyoda A."/>
            <person name="Suzuki Y."/>
            <person name="Arimoto A."/>
            <person name="Ishii H."/>
            <person name="Satoh N."/>
            <person name="Nishiyama T."/>
            <person name="Hasebe M."/>
            <person name="Maruyama T."/>
            <person name="Minagawa J."/>
            <person name="Obokata J."/>
            <person name="Shigenobu S."/>
        </authorList>
    </citation>
    <scope>NUCLEOTIDE SEQUENCE [LARGE SCALE GENOMIC DNA]</scope>
</reference>
<dbReference type="Proteomes" id="UP000735302">
    <property type="component" value="Unassembled WGS sequence"/>
</dbReference>
<sequence>MGDSNAKVGVKRVGDVVEPSGIATVNERGSRLIEWCQINDFTLTNTWYQNLGRRQLTEEPRWSGWANDLSQMLLVEADGSVACSLGSSVWQGGGCRRGCGFKSYSDVL</sequence>
<dbReference type="EMBL" id="BLXT01001321">
    <property type="protein sequence ID" value="GFN84658.1"/>
    <property type="molecule type" value="Genomic_DNA"/>
</dbReference>
<gene>
    <name evidence="1" type="ORF">PoB_001116400</name>
</gene>
<keyword evidence="2" id="KW-1185">Reference proteome</keyword>
<name>A0AAV3YNP7_9GAST</name>
<dbReference type="AlphaFoldDB" id="A0AAV3YNP7"/>
<accession>A0AAV3YNP7</accession>
<organism evidence="1 2">
    <name type="scientific">Plakobranchus ocellatus</name>
    <dbReference type="NCBI Taxonomy" id="259542"/>
    <lineage>
        <taxon>Eukaryota</taxon>
        <taxon>Metazoa</taxon>
        <taxon>Spiralia</taxon>
        <taxon>Lophotrochozoa</taxon>
        <taxon>Mollusca</taxon>
        <taxon>Gastropoda</taxon>
        <taxon>Heterobranchia</taxon>
        <taxon>Euthyneura</taxon>
        <taxon>Panpulmonata</taxon>
        <taxon>Sacoglossa</taxon>
        <taxon>Placobranchoidea</taxon>
        <taxon>Plakobranchidae</taxon>
        <taxon>Plakobranchus</taxon>
    </lineage>
</organism>
<evidence type="ECO:0000313" key="1">
    <source>
        <dbReference type="EMBL" id="GFN84658.1"/>
    </source>
</evidence>
<protein>
    <submittedName>
        <fullName evidence="1">Craniofacial development protein 2-like</fullName>
    </submittedName>
</protein>
<comment type="caution">
    <text evidence="1">The sequence shown here is derived from an EMBL/GenBank/DDBJ whole genome shotgun (WGS) entry which is preliminary data.</text>
</comment>